<evidence type="ECO:0000256" key="6">
    <source>
        <dbReference type="ARBA" id="ARBA00023136"/>
    </source>
</evidence>
<keyword evidence="5 7" id="KW-1133">Transmembrane helix</keyword>
<evidence type="ECO:0000256" key="7">
    <source>
        <dbReference type="SAM" id="Phobius"/>
    </source>
</evidence>
<keyword evidence="11" id="KW-1185">Reference proteome</keyword>
<feature type="domain" description="MrpA C-terminal/MbhE" evidence="9">
    <location>
        <begin position="29"/>
        <end position="87"/>
    </location>
</feature>
<reference evidence="10 11" key="1">
    <citation type="submission" date="2019-11" db="EMBL/GenBank/DDBJ databases">
        <title>Pseudodesulfovibrio alkaliphilus, sp. nov., an alkaliphilic sulfate-reducing bacteria from mud volcano of Taman peninsula, Russia.</title>
        <authorList>
            <person name="Frolova A."/>
            <person name="Merkel A.Y."/>
            <person name="Slobodkin A.I."/>
        </authorList>
    </citation>
    <scope>NUCLEOTIDE SEQUENCE [LARGE SCALE GENOMIC DNA]</scope>
    <source>
        <strain evidence="10 11">F-1</strain>
    </source>
</reference>
<dbReference type="RefSeq" id="WP_155934690.1">
    <property type="nucleotide sequence ID" value="NZ_WODC01000006.1"/>
</dbReference>
<dbReference type="Pfam" id="PF20501">
    <property type="entry name" value="MbhE"/>
    <property type="match status" value="1"/>
</dbReference>
<evidence type="ECO:0000256" key="5">
    <source>
        <dbReference type="ARBA" id="ARBA00022989"/>
    </source>
</evidence>
<dbReference type="Proteomes" id="UP000461162">
    <property type="component" value="Unassembled WGS sequence"/>
</dbReference>
<feature type="transmembrane region" description="Helical" evidence="7">
    <location>
        <begin position="143"/>
        <end position="161"/>
    </location>
</feature>
<gene>
    <name evidence="10" type="ORF">GKC30_10560</name>
</gene>
<dbReference type="EMBL" id="WODC01000006">
    <property type="protein sequence ID" value="MUM78077.1"/>
    <property type="molecule type" value="Genomic_DNA"/>
</dbReference>
<evidence type="ECO:0000313" key="10">
    <source>
        <dbReference type="EMBL" id="MUM78077.1"/>
    </source>
</evidence>
<feature type="domain" description="Na+/H+ antiporter MnhB subunit-related protein" evidence="8">
    <location>
        <begin position="137"/>
        <end position="261"/>
    </location>
</feature>
<dbReference type="AlphaFoldDB" id="A0A7K1KPS4"/>
<sequence>MKKTALLAVILTGALLILSMENFPSWGDVQSPASLHLSRHFIEKSYEQTLTPNLVTAVLGDYRGFDTMLETVVVFTAALACFLVIRLPRDVCTPGLFYYRHMGTGLVVRKHDACELPGENPTFERVDSDWPPHDVVVASTCRMVIPFIQLFGLYVVAHGHYSPGGGFQGGVIFAASYVLLAVSHDLRTLVHRLNERVTHLLSAAGVLLFFGVGLFGLAMGLNFLDYGALEGVLGMSLASGHSLGILLVEIGVGMTVTAALVIIFKLLSSRGTVTEGL</sequence>
<evidence type="ECO:0000256" key="4">
    <source>
        <dbReference type="ARBA" id="ARBA00022692"/>
    </source>
</evidence>
<evidence type="ECO:0000259" key="9">
    <source>
        <dbReference type="Pfam" id="PF20501"/>
    </source>
</evidence>
<dbReference type="PANTHER" id="PTHR33932">
    <property type="entry name" value="NA(+)/H(+) ANTIPORTER SUBUNIT B"/>
    <property type="match status" value="1"/>
</dbReference>
<keyword evidence="6 7" id="KW-0472">Membrane</keyword>
<evidence type="ECO:0000259" key="8">
    <source>
        <dbReference type="Pfam" id="PF04039"/>
    </source>
</evidence>
<dbReference type="InterPro" id="IPR046806">
    <property type="entry name" value="MrpA_C/MbhE"/>
</dbReference>
<accession>A0A7K1KPS4</accession>
<dbReference type="PANTHER" id="PTHR33932:SF4">
    <property type="entry name" value="NA(+)_H(+) ANTIPORTER SUBUNIT B"/>
    <property type="match status" value="1"/>
</dbReference>
<protein>
    <submittedName>
        <fullName evidence="10">Sodium:proton antiporter</fullName>
    </submittedName>
</protein>
<evidence type="ECO:0000256" key="2">
    <source>
        <dbReference type="ARBA" id="ARBA00009425"/>
    </source>
</evidence>
<dbReference type="Pfam" id="PF04039">
    <property type="entry name" value="MnhB"/>
    <property type="match status" value="1"/>
</dbReference>
<keyword evidence="3" id="KW-1003">Cell membrane</keyword>
<feature type="transmembrane region" description="Helical" evidence="7">
    <location>
        <begin position="243"/>
        <end position="267"/>
    </location>
</feature>
<dbReference type="GO" id="GO:0005886">
    <property type="term" value="C:plasma membrane"/>
    <property type="evidence" value="ECO:0007669"/>
    <property type="project" value="UniProtKB-SubCell"/>
</dbReference>
<organism evidence="10 11">
    <name type="scientific">Pseudodesulfovibrio alkaliphilus</name>
    <dbReference type="NCBI Taxonomy" id="2661613"/>
    <lineage>
        <taxon>Bacteria</taxon>
        <taxon>Pseudomonadati</taxon>
        <taxon>Thermodesulfobacteriota</taxon>
        <taxon>Desulfovibrionia</taxon>
        <taxon>Desulfovibrionales</taxon>
        <taxon>Desulfovibrionaceae</taxon>
    </lineage>
</organism>
<comment type="subcellular location">
    <subcellularLocation>
        <location evidence="1">Cell membrane</location>
        <topology evidence="1">Multi-pass membrane protein</topology>
    </subcellularLocation>
</comment>
<dbReference type="InterPro" id="IPR007182">
    <property type="entry name" value="MnhB"/>
</dbReference>
<comment type="caution">
    <text evidence="10">The sequence shown here is derived from an EMBL/GenBank/DDBJ whole genome shotgun (WGS) entry which is preliminary data.</text>
</comment>
<feature type="transmembrane region" description="Helical" evidence="7">
    <location>
        <begin position="68"/>
        <end position="87"/>
    </location>
</feature>
<evidence type="ECO:0000313" key="11">
    <source>
        <dbReference type="Proteomes" id="UP000461162"/>
    </source>
</evidence>
<comment type="similarity">
    <text evidence="2">Belongs to the CPA3 antiporters (TC 2.A.63) subunit B family.</text>
</comment>
<keyword evidence="4 7" id="KW-0812">Transmembrane</keyword>
<evidence type="ECO:0000256" key="1">
    <source>
        <dbReference type="ARBA" id="ARBA00004651"/>
    </source>
</evidence>
<evidence type="ECO:0000256" key="3">
    <source>
        <dbReference type="ARBA" id="ARBA00022475"/>
    </source>
</evidence>
<feature type="transmembrane region" description="Helical" evidence="7">
    <location>
        <begin position="198"/>
        <end position="223"/>
    </location>
</feature>
<dbReference type="InterPro" id="IPR050622">
    <property type="entry name" value="CPA3_antiporter_subunitB"/>
</dbReference>
<name>A0A7K1KPS4_9BACT</name>
<feature type="transmembrane region" description="Helical" evidence="7">
    <location>
        <begin position="167"/>
        <end position="186"/>
    </location>
</feature>
<proteinExistence type="inferred from homology"/>